<proteinExistence type="predicted"/>
<dbReference type="RefSeq" id="XP_046075014.1">
    <property type="nucleotide sequence ID" value="XM_046215354.1"/>
</dbReference>
<evidence type="ECO:0000313" key="1">
    <source>
        <dbReference type="EMBL" id="KAH8701638.1"/>
    </source>
</evidence>
<name>A0AAD4KUT4_9EURO</name>
<protein>
    <submittedName>
        <fullName evidence="1">F-box domain protein</fullName>
    </submittedName>
</protein>
<comment type="caution">
    <text evidence="1">The sequence shown here is derived from an EMBL/GenBank/DDBJ whole genome shotgun (WGS) entry which is preliminary data.</text>
</comment>
<accession>A0AAD4KUT4</accession>
<gene>
    <name evidence="1" type="ORF">BGW36DRAFT_371234</name>
</gene>
<evidence type="ECO:0000313" key="2">
    <source>
        <dbReference type="Proteomes" id="UP001201262"/>
    </source>
</evidence>
<organism evidence="1 2">
    <name type="scientific">Talaromyces proteolyticus</name>
    <dbReference type="NCBI Taxonomy" id="1131652"/>
    <lineage>
        <taxon>Eukaryota</taxon>
        <taxon>Fungi</taxon>
        <taxon>Dikarya</taxon>
        <taxon>Ascomycota</taxon>
        <taxon>Pezizomycotina</taxon>
        <taxon>Eurotiomycetes</taxon>
        <taxon>Eurotiomycetidae</taxon>
        <taxon>Eurotiales</taxon>
        <taxon>Trichocomaceae</taxon>
        <taxon>Talaromyces</taxon>
        <taxon>Talaromyces sect. Bacilispori</taxon>
    </lineage>
</organism>
<sequence length="426" mass="48081">MTSPKTRPTLEKVPTEILDDITTLLQFGDICSLRVVSRTIAAKCVHGKLKKYFANKTVEWTSTAQVQEFVQLTKPQWMGCFLQHLTIVGISPASTASSNQILLGNALDNLRLNSVHGGLQSIVLQVRGRDKKRNIISSEKVRDWMSIWMTASRTFEIVCRALIDSALPIQKLDIFGSIPRCSLACNSIAQVLDYTDLSKSLNRLKSLTLSLSHQVVEEAKRGSSESLPSDKSCVGDIWHLIKMCHQLESLELHWYNLHSVVKLNEVQREDRLFFTQVVQLDHLSQLRHFCLDGICTDEYTLLSFLKQAPQLCSVRMEDVDLKAGKFAPVFSYLTNNMPHLGQLYLDDLFESRLICFDGPGEPNFPSSATNGPNKLIRIGNDCQQPIRYRLMKGHSLGSAQGLKYIRRKRLLYGPPDEYIANVDVIT</sequence>
<dbReference type="GeneID" id="70245641"/>
<reference evidence="1" key="1">
    <citation type="submission" date="2021-12" db="EMBL/GenBank/DDBJ databases">
        <title>Convergent genome expansion in fungi linked to evolution of root-endophyte symbiosis.</title>
        <authorList>
            <consortium name="DOE Joint Genome Institute"/>
            <person name="Ke Y.-H."/>
            <person name="Bonito G."/>
            <person name="Liao H.-L."/>
            <person name="Looney B."/>
            <person name="Rojas-Flechas A."/>
            <person name="Nash J."/>
            <person name="Hameed K."/>
            <person name="Schadt C."/>
            <person name="Martin F."/>
            <person name="Crous P.W."/>
            <person name="Miettinen O."/>
            <person name="Magnuson J.K."/>
            <person name="Labbe J."/>
            <person name="Jacobson D."/>
            <person name="Doktycz M.J."/>
            <person name="Veneault-Fourrey C."/>
            <person name="Kuo A."/>
            <person name="Mondo S."/>
            <person name="Calhoun S."/>
            <person name="Riley R."/>
            <person name="Ohm R."/>
            <person name="LaButti K."/>
            <person name="Andreopoulos B."/>
            <person name="Pangilinan J."/>
            <person name="Nolan M."/>
            <person name="Tritt A."/>
            <person name="Clum A."/>
            <person name="Lipzen A."/>
            <person name="Daum C."/>
            <person name="Barry K."/>
            <person name="Grigoriev I.V."/>
            <person name="Vilgalys R."/>
        </authorList>
    </citation>
    <scope>NUCLEOTIDE SEQUENCE</scope>
    <source>
        <strain evidence="1">PMI_201</strain>
    </source>
</reference>
<keyword evidence="2" id="KW-1185">Reference proteome</keyword>
<dbReference type="EMBL" id="JAJTJA010000003">
    <property type="protein sequence ID" value="KAH8701638.1"/>
    <property type="molecule type" value="Genomic_DNA"/>
</dbReference>
<dbReference type="Proteomes" id="UP001201262">
    <property type="component" value="Unassembled WGS sequence"/>
</dbReference>
<dbReference type="AlphaFoldDB" id="A0AAD4KUT4"/>